<proteinExistence type="predicted"/>
<feature type="compositionally biased region" description="Basic and acidic residues" evidence="1">
    <location>
        <begin position="846"/>
        <end position="859"/>
    </location>
</feature>
<feature type="compositionally biased region" description="Low complexity" evidence="1">
    <location>
        <begin position="181"/>
        <end position="196"/>
    </location>
</feature>
<dbReference type="GeneID" id="26909935"/>
<protein>
    <submittedName>
        <fullName evidence="2">Uncharacterized protein</fullName>
    </submittedName>
</protein>
<evidence type="ECO:0000313" key="2">
    <source>
        <dbReference type="EMBL" id="KPA73756.1"/>
    </source>
</evidence>
<feature type="compositionally biased region" description="Basic and acidic residues" evidence="1">
    <location>
        <begin position="1093"/>
        <end position="1104"/>
    </location>
</feature>
<feature type="region of interest" description="Disordered" evidence="1">
    <location>
        <begin position="1134"/>
        <end position="1160"/>
    </location>
</feature>
<organism evidence="2 3">
    <name type="scientific">Leptomonas pyrrhocoris</name>
    <name type="common">Firebug parasite</name>
    <dbReference type="NCBI Taxonomy" id="157538"/>
    <lineage>
        <taxon>Eukaryota</taxon>
        <taxon>Discoba</taxon>
        <taxon>Euglenozoa</taxon>
        <taxon>Kinetoplastea</taxon>
        <taxon>Metakinetoplastina</taxon>
        <taxon>Trypanosomatida</taxon>
        <taxon>Trypanosomatidae</taxon>
        <taxon>Leishmaniinae</taxon>
        <taxon>Leptomonas</taxon>
    </lineage>
</organism>
<feature type="compositionally biased region" description="Polar residues" evidence="1">
    <location>
        <begin position="1138"/>
        <end position="1154"/>
    </location>
</feature>
<feature type="region of interest" description="Disordered" evidence="1">
    <location>
        <begin position="61"/>
        <end position="118"/>
    </location>
</feature>
<feature type="region of interest" description="Disordered" evidence="1">
    <location>
        <begin position="295"/>
        <end position="394"/>
    </location>
</feature>
<sequence length="1491" mass="155525">MAAATEGLAWVSCGHSDPPARYRDTPAYYCTYCSYTVCAACFASIPAPLEAAQQRQQMGETAAFIPRQRRQRRDAEADTRAGNGGGPGASDVLTPTKQRAEQADEAAPEDNTCRVPGSMNWLDDVLRLPPITVPRRREGESVRTTGATTATTAASHAGHVPPSHTHRRLSTSSAPLPPPLSSSTTATTATTHITSSGLNSDVPRGDPQRSLHSPRMLCHLCRRGHLVREEALLHEWACEGPAPADRLHRGHALLYDTDNLQKYYFMRAQREARLTSTAPLHAQVLSVSPAVLQSDANTGTETDDHDHVHQQQQQQQGTSSAPPLPLRQTRVRAGASRTKPTPTPSATAAARAAVVSAVGPRDGLPSRSTRRTAAAQAIAPNATAEGGRSRHLRDNGSITSAASVASSSLGRYACEEGGSFVFAVRNPRLAVPLVWCAVNGEPREESPAYARSTAAAAGAALAPANHHTPLSSLSSCASSCLSSITPLLVWSCPPSLPGLPARSYRVGVPYGLYAFANVHALALYAAGDIFRKATAQLVDAALTSSHLHSSGAAEGLVGASAALLLAGLGGPAPHLASATVAPAASLRPLLTVTVLHRVATTPRPLLFTSRLLCSTAVAAVATEKDGETGRARKRPRTPDTAGGVHITKVEDAPGVARPRFATQPAAAPPPGGEGEEVEVEVGEEAEKGDPVQAESQLQWPDGLSSPELALVVDHLLHGRSVAVYGIASKFFFLQHVSSSAELASFHVLTVDASLGRASVPRQSGASGINHSSSGGANGGSVNGGLRQGFQPNSGAAGFSSASSSVMRQLLSVGHALVRRVSSSSTVLTAEMRAEMTATAATAAAAAERHAAQTTREETQSGKNRKRRAGAPHHTSFSLDGGSGAEDGVGGGKADWRGGGAAAARGPVARALLDSDAGRSPAMARDVTGAVLHAASSATSAQPQQHGRVIAVEVVSVDSSAAASTTAASSVCSTSEEDEADNGAKRCSGGVTPARGTVREVLPLSLRTPPSATHYGSSPVDKRSPHAHPLFGGTPLSQRMSADPSGGWSGRRGTTQLGPSSQTSAFSATSPPAMSPIPAFFAALQRTINGDCSHSNRDEDPHEPPGENTAGHEVTCEELPEFFGGLNCLRLPPRDHDATQNTKGNLSGNKRPSATTGGGVAAEMSWRPPVVAYANDAVRKHVLQALRRQHCGRRCVQWASLPSTSAATQLDEQYRSVEDKNGVVSSSPSFPHTLLTRAHQTRPGWLPPVLLVLHNVDLLDSDEVSVLLRLCTQFAFPQPHLQLLVSFDDPLWPLGSAAAALERLGVCTVQLRSLLLPRVHEMRHTNSIHVLTEFEAAAGGGSGGGGGRGGAKGVFRSSSSAGSAATTASATAASAAATVGNSYLLQDTMRRVLFSLPPAFNSLLRILLDVQDEVGEGVFVSLFTVTERFERSGVMVSQGRLKALLRELTSNRIARYDSAEHALMVPQVGRLRKVLNEVTAQRDGGGGGSAAL</sequence>
<feature type="region of interest" description="Disordered" evidence="1">
    <location>
        <begin position="1090"/>
        <end position="1110"/>
    </location>
</feature>
<reference evidence="2 3" key="1">
    <citation type="submission" date="2015-07" db="EMBL/GenBank/DDBJ databases">
        <title>High-quality genome of monoxenous trypanosomatid Leptomonas pyrrhocoris.</title>
        <authorList>
            <person name="Flegontov P."/>
            <person name="Butenko A."/>
            <person name="Firsov S."/>
            <person name="Vlcek C."/>
            <person name="Logacheva M.D."/>
            <person name="Field M."/>
            <person name="Filatov D."/>
            <person name="Flegontova O."/>
            <person name="Gerasimov E."/>
            <person name="Jackson A.P."/>
            <person name="Kelly S."/>
            <person name="Opperdoes F."/>
            <person name="O'Reilly A."/>
            <person name="Votypka J."/>
            <person name="Yurchenko V."/>
            <person name="Lukes J."/>
        </authorList>
    </citation>
    <scope>NUCLEOTIDE SEQUENCE [LARGE SCALE GENOMIC DNA]</scope>
    <source>
        <strain evidence="2">H10</strain>
    </source>
</reference>
<dbReference type="OrthoDB" id="266940at2759"/>
<feature type="compositionally biased region" description="Gly residues" evidence="1">
    <location>
        <begin position="775"/>
        <end position="786"/>
    </location>
</feature>
<feature type="compositionally biased region" description="Low complexity" evidence="1">
    <location>
        <begin position="371"/>
        <end position="384"/>
    </location>
</feature>
<dbReference type="RefSeq" id="XP_015652195.1">
    <property type="nucleotide sequence ID" value="XM_015809259.1"/>
</dbReference>
<keyword evidence="3" id="KW-1185">Reference proteome</keyword>
<accession>A0A0M9FQE6</accession>
<feature type="compositionally biased region" description="Low complexity" evidence="1">
    <location>
        <begin position="963"/>
        <end position="973"/>
    </location>
</feature>
<feature type="region of interest" description="Disordered" evidence="1">
    <location>
        <begin position="624"/>
        <end position="644"/>
    </location>
</feature>
<dbReference type="RefSeq" id="XP_015652196.1">
    <property type="nucleotide sequence ID" value="XM_015809260.1"/>
</dbReference>
<dbReference type="EMBL" id="LGTL01000033">
    <property type="protein sequence ID" value="KPA73756.1"/>
    <property type="molecule type" value="Genomic_DNA"/>
</dbReference>
<dbReference type="EMBL" id="LGTL01000033">
    <property type="protein sequence ID" value="KPA73757.1"/>
    <property type="molecule type" value="Genomic_DNA"/>
</dbReference>
<feature type="region of interest" description="Disordered" evidence="1">
    <location>
        <begin position="1006"/>
        <end position="1071"/>
    </location>
</feature>
<feature type="region of interest" description="Disordered" evidence="1">
    <location>
        <begin position="963"/>
        <end position="992"/>
    </location>
</feature>
<dbReference type="OMA" id="CCEGPAP"/>
<feature type="compositionally biased region" description="Gly residues" evidence="1">
    <location>
        <begin position="880"/>
        <end position="892"/>
    </location>
</feature>
<feature type="region of interest" description="Disordered" evidence="1">
    <location>
        <begin position="134"/>
        <end position="212"/>
    </location>
</feature>
<feature type="region of interest" description="Disordered" evidence="1">
    <location>
        <begin position="759"/>
        <end position="788"/>
    </location>
</feature>
<dbReference type="VEuPathDB" id="TriTrypDB:LpyrH10_33_0600"/>
<feature type="compositionally biased region" description="Polar residues" evidence="1">
    <location>
        <begin position="1051"/>
        <end position="1071"/>
    </location>
</feature>
<feature type="region of interest" description="Disordered" evidence="1">
    <location>
        <begin position="838"/>
        <end position="892"/>
    </location>
</feature>
<name>A0A0M9FQE6_LEPPY</name>
<feature type="compositionally biased region" description="Low complexity" evidence="1">
    <location>
        <begin position="763"/>
        <end position="774"/>
    </location>
</feature>
<evidence type="ECO:0000256" key="1">
    <source>
        <dbReference type="SAM" id="MobiDB-lite"/>
    </source>
</evidence>
<feature type="region of interest" description="Disordered" evidence="1">
    <location>
        <begin position="660"/>
        <end position="692"/>
    </location>
</feature>
<comment type="caution">
    <text evidence="2">The sequence shown here is derived from an EMBL/GenBank/DDBJ whole genome shotgun (WGS) entry which is preliminary data.</text>
</comment>
<feature type="compositionally biased region" description="Low complexity" evidence="1">
    <location>
        <begin position="335"/>
        <end position="361"/>
    </location>
</feature>
<feature type="compositionally biased region" description="Acidic residues" evidence="1">
    <location>
        <begin position="673"/>
        <end position="683"/>
    </location>
</feature>
<evidence type="ECO:0000313" key="3">
    <source>
        <dbReference type="Proteomes" id="UP000037923"/>
    </source>
</evidence>
<feature type="compositionally biased region" description="Low complexity" evidence="1">
    <location>
        <begin position="144"/>
        <end position="154"/>
    </location>
</feature>
<gene>
    <name evidence="2" type="ORF">ABB37_09652</name>
</gene>
<dbReference type="Proteomes" id="UP000037923">
    <property type="component" value="Unassembled WGS sequence"/>
</dbReference>